<keyword evidence="2" id="KW-1185">Reference proteome</keyword>
<dbReference type="AlphaFoldDB" id="A0A023B5D7"/>
<evidence type="ECO:0000313" key="1">
    <source>
        <dbReference type="EMBL" id="EZG60042.1"/>
    </source>
</evidence>
<dbReference type="GeneID" id="22913282"/>
<dbReference type="EMBL" id="AFNH02000681">
    <property type="protein sequence ID" value="EZG60042.1"/>
    <property type="molecule type" value="Genomic_DNA"/>
</dbReference>
<accession>A0A023B5D7</accession>
<gene>
    <name evidence="1" type="ORF">GNI_091260</name>
</gene>
<dbReference type="VEuPathDB" id="CryptoDB:GNI_091260"/>
<dbReference type="RefSeq" id="XP_011130868.1">
    <property type="nucleotide sequence ID" value="XM_011132566.1"/>
</dbReference>
<evidence type="ECO:0000313" key="2">
    <source>
        <dbReference type="Proteomes" id="UP000019763"/>
    </source>
</evidence>
<organism evidence="1 2">
    <name type="scientific">Gregarina niphandrodes</name>
    <name type="common">Septate eugregarine</name>
    <dbReference type="NCBI Taxonomy" id="110365"/>
    <lineage>
        <taxon>Eukaryota</taxon>
        <taxon>Sar</taxon>
        <taxon>Alveolata</taxon>
        <taxon>Apicomplexa</taxon>
        <taxon>Conoidasida</taxon>
        <taxon>Gregarinasina</taxon>
        <taxon>Eugregarinorida</taxon>
        <taxon>Gregarinidae</taxon>
        <taxon>Gregarina</taxon>
    </lineage>
</organism>
<proteinExistence type="predicted"/>
<dbReference type="Proteomes" id="UP000019763">
    <property type="component" value="Unassembled WGS sequence"/>
</dbReference>
<sequence>MRRRVFRQRPIWGLDARVMTVAELSNALELDVHLMTVAELSKALDHRDQNVHTRATEEAEQETTVRLQMVDVSFESRRRVKYYNQASSLYIRTPDSKGVRRDRKEPLPDGVGKANFNFTVKGDSVLILEQTFHGREQNEKELGRIAGNPPALDPTLERALIAQGSTWLDWRSLIGE</sequence>
<name>A0A023B5D7_GRENI</name>
<protein>
    <submittedName>
        <fullName evidence="1">Uncharacterized protein</fullName>
    </submittedName>
</protein>
<comment type="caution">
    <text evidence="1">The sequence shown here is derived from an EMBL/GenBank/DDBJ whole genome shotgun (WGS) entry which is preliminary data.</text>
</comment>
<reference evidence="1" key="1">
    <citation type="submission" date="2013-12" db="EMBL/GenBank/DDBJ databases">
        <authorList>
            <person name="Omoto C.K."/>
            <person name="Sibley D."/>
            <person name="Venepally P."/>
            <person name="Hadjithomas M."/>
            <person name="Karamycheva S."/>
            <person name="Brunk B."/>
            <person name="Roos D."/>
            <person name="Caler E."/>
            <person name="Lorenzi H."/>
        </authorList>
    </citation>
    <scope>NUCLEOTIDE SEQUENCE</scope>
</reference>